<gene>
    <name evidence="1" type="ORF">A3C15_01505</name>
</gene>
<evidence type="ECO:0000313" key="2">
    <source>
        <dbReference type="Proteomes" id="UP000176532"/>
    </source>
</evidence>
<dbReference type="Gene3D" id="3.20.20.80">
    <property type="entry name" value="Glycosidases"/>
    <property type="match status" value="1"/>
</dbReference>
<reference evidence="1 2" key="1">
    <citation type="journal article" date="2016" name="Nat. Commun.">
        <title>Thousands of microbial genomes shed light on interconnected biogeochemical processes in an aquifer system.</title>
        <authorList>
            <person name="Anantharaman K."/>
            <person name="Brown C.T."/>
            <person name="Hug L.A."/>
            <person name="Sharon I."/>
            <person name="Castelle C.J."/>
            <person name="Probst A.J."/>
            <person name="Thomas B.C."/>
            <person name="Singh A."/>
            <person name="Wilkins M.J."/>
            <person name="Karaoz U."/>
            <person name="Brodie E.L."/>
            <person name="Williams K.H."/>
            <person name="Hubbard S.S."/>
            <person name="Banfield J.F."/>
        </authorList>
    </citation>
    <scope>NUCLEOTIDE SEQUENCE [LARGE SCALE GENOMIC DNA]</scope>
</reference>
<protein>
    <submittedName>
        <fullName evidence="1">Uncharacterized protein</fullName>
    </submittedName>
</protein>
<accession>A0A1F6M7Q6</accession>
<dbReference type="InterPro" id="IPR017853">
    <property type="entry name" value="GH"/>
</dbReference>
<name>A0A1F6M7Q6_9BACT</name>
<organism evidence="1 2">
    <name type="scientific">Candidatus Magasanikbacteria bacterium RIFCSPHIGHO2_02_FULL_50_9b</name>
    <dbReference type="NCBI Taxonomy" id="1798682"/>
    <lineage>
        <taxon>Bacteria</taxon>
        <taxon>Candidatus Magasanikiibacteriota</taxon>
    </lineage>
</organism>
<dbReference type="SUPFAM" id="SSF51445">
    <property type="entry name" value="(Trans)glycosidases"/>
    <property type="match status" value="1"/>
</dbReference>
<dbReference type="STRING" id="1798682.A3C15_01505"/>
<proteinExistence type="predicted"/>
<sequence>MTWLFVTRNKFRIALAALVLSALWLPRFDNPNAQIGVTFNPSAAEERGLNPIVMFEQMLLELKPRVVRIPIEWSRLESERGNYSFDEFDHYIIAARRNQARVIVVLGAHQPTTTGCDEPLWLAEDSPEVQTVARRNYFLVTSSHFKTHQNIVAWQIEDHPTQSKLGVCETLDDSAITEEIAWVRARDNRPIVLTTDVADHDGWVAATPSSAFTPPSFTRLHSLLTELTDEDHQLVVTDISLTQWQAFRAISHSLASGAHILLLSGVEDWYAARASGDESLMTHARQLFSIL</sequence>
<evidence type="ECO:0000313" key="1">
    <source>
        <dbReference type="EMBL" id="OGH67610.1"/>
    </source>
</evidence>
<dbReference type="AlphaFoldDB" id="A0A1F6M7Q6"/>
<dbReference type="Proteomes" id="UP000176532">
    <property type="component" value="Unassembled WGS sequence"/>
</dbReference>
<comment type="caution">
    <text evidence="1">The sequence shown here is derived from an EMBL/GenBank/DDBJ whole genome shotgun (WGS) entry which is preliminary data.</text>
</comment>
<dbReference type="EMBL" id="MFQD01000040">
    <property type="protein sequence ID" value="OGH67610.1"/>
    <property type="molecule type" value="Genomic_DNA"/>
</dbReference>